<proteinExistence type="predicted"/>
<feature type="domain" description="Zinc finger DksA/TraR C4-type" evidence="5">
    <location>
        <begin position="34"/>
        <end position="64"/>
    </location>
</feature>
<comment type="caution">
    <text evidence="6">The sequence shown here is derived from an EMBL/GenBank/DDBJ whole genome shotgun (WGS) entry which is preliminary data.</text>
</comment>
<dbReference type="GO" id="GO:1900378">
    <property type="term" value="P:positive regulation of secondary metabolite biosynthetic process"/>
    <property type="evidence" value="ECO:0007669"/>
    <property type="project" value="TreeGrafter"/>
</dbReference>
<feature type="zinc finger region" description="dksA C4-type" evidence="4">
    <location>
        <begin position="35"/>
        <end position="59"/>
    </location>
</feature>
<dbReference type="PANTHER" id="PTHR38777:SF1">
    <property type="entry name" value="DNAK SUPPRESSOR PROTEIN"/>
    <property type="match status" value="1"/>
</dbReference>
<gene>
    <name evidence="6" type="ORF">DMB84_020790</name>
</gene>
<sequence>MPDAMDMVQQRQQEMLDHQIASARNRLPVVSACICEECDSPIPEARRAAIEGVTRCASCQDILEKKRKHYRGGL</sequence>
<accession>A0AA93DL69</accession>
<keyword evidence="3" id="KW-0862">Zinc</keyword>
<dbReference type="InterPro" id="IPR012783">
    <property type="entry name" value="Znf_C4_TraR"/>
</dbReference>
<evidence type="ECO:0000256" key="3">
    <source>
        <dbReference type="ARBA" id="ARBA00022833"/>
    </source>
</evidence>
<dbReference type="Gene3D" id="1.20.120.910">
    <property type="entry name" value="DksA, coiled-coil domain"/>
    <property type="match status" value="1"/>
</dbReference>
<dbReference type="AlphaFoldDB" id="A0AA93DL69"/>
<evidence type="ECO:0000313" key="6">
    <source>
        <dbReference type="EMBL" id="RRO08282.1"/>
    </source>
</evidence>
<name>A0AA93DL69_9GAMM</name>
<evidence type="ECO:0000256" key="2">
    <source>
        <dbReference type="ARBA" id="ARBA00022771"/>
    </source>
</evidence>
<dbReference type="InterPro" id="IPR000962">
    <property type="entry name" value="Znf_DskA_TraR"/>
</dbReference>
<evidence type="ECO:0000313" key="7">
    <source>
        <dbReference type="Proteomes" id="UP000256540"/>
    </source>
</evidence>
<evidence type="ECO:0000256" key="4">
    <source>
        <dbReference type="PROSITE-ProRule" id="PRU00510"/>
    </source>
</evidence>
<dbReference type="Proteomes" id="UP000256540">
    <property type="component" value="Unassembled WGS sequence"/>
</dbReference>
<keyword evidence="1" id="KW-0479">Metal-binding</keyword>
<dbReference type="PROSITE" id="PS51128">
    <property type="entry name" value="ZF_DKSA_2"/>
    <property type="match status" value="1"/>
</dbReference>
<dbReference type="RefSeq" id="WP_015841324.1">
    <property type="nucleotide sequence ID" value="NZ_QHJS02000164.1"/>
</dbReference>
<dbReference type="SUPFAM" id="SSF57716">
    <property type="entry name" value="Glucocorticoid receptor-like (DNA-binding domain)"/>
    <property type="match status" value="1"/>
</dbReference>
<protein>
    <submittedName>
        <fullName evidence="6">TraR/DksA family transcriptional regulator</fullName>
    </submittedName>
</protein>
<dbReference type="GeneID" id="61346967"/>
<dbReference type="PANTHER" id="PTHR38777">
    <property type="entry name" value="FELS-2 PROPHAGE PROTEIN"/>
    <property type="match status" value="1"/>
</dbReference>
<evidence type="ECO:0000259" key="5">
    <source>
        <dbReference type="Pfam" id="PF01258"/>
    </source>
</evidence>
<organism evidence="6 7">
    <name type="scientific">Pectobacterium aquaticum</name>
    <dbReference type="NCBI Taxonomy" id="2204145"/>
    <lineage>
        <taxon>Bacteria</taxon>
        <taxon>Pseudomonadati</taxon>
        <taxon>Pseudomonadota</taxon>
        <taxon>Gammaproteobacteria</taxon>
        <taxon>Enterobacterales</taxon>
        <taxon>Pectobacteriaceae</taxon>
        <taxon>Pectobacterium</taxon>
    </lineage>
</organism>
<evidence type="ECO:0000256" key="1">
    <source>
        <dbReference type="ARBA" id="ARBA00022723"/>
    </source>
</evidence>
<keyword evidence="2" id="KW-0863">Zinc-finger</keyword>
<reference evidence="6 7" key="1">
    <citation type="submission" date="2018-11" db="EMBL/GenBank/DDBJ databases">
        <title>Draft genome sequences of proposed Pectobacterium aquaticum sp. nov. isolated in France from fresh water.</title>
        <authorList>
            <person name="Pedron J."/>
            <person name="Barny M.A."/>
        </authorList>
    </citation>
    <scope>NUCLEOTIDE SEQUENCE [LARGE SCALE GENOMIC DNA]</scope>
    <source>
        <strain evidence="6 7">A127-S21-F16</strain>
    </source>
</reference>
<dbReference type="NCBIfam" id="TIGR02419">
    <property type="entry name" value="C4_traR_proteo"/>
    <property type="match status" value="1"/>
</dbReference>
<dbReference type="EMBL" id="QHJS02000164">
    <property type="protein sequence ID" value="RRO08282.1"/>
    <property type="molecule type" value="Genomic_DNA"/>
</dbReference>
<dbReference type="Pfam" id="PF01258">
    <property type="entry name" value="zf-dskA_traR"/>
    <property type="match status" value="1"/>
</dbReference>
<dbReference type="GO" id="GO:0008270">
    <property type="term" value="F:zinc ion binding"/>
    <property type="evidence" value="ECO:0007669"/>
    <property type="project" value="UniProtKB-KW"/>
</dbReference>